<evidence type="ECO:0000313" key="3">
    <source>
        <dbReference type="Proteomes" id="UP000838160"/>
    </source>
</evidence>
<keyword evidence="1" id="KW-0472">Membrane</keyword>
<evidence type="ECO:0000256" key="1">
    <source>
        <dbReference type="SAM" id="Phobius"/>
    </source>
</evidence>
<feature type="transmembrane region" description="Helical" evidence="1">
    <location>
        <begin position="82"/>
        <end position="102"/>
    </location>
</feature>
<evidence type="ECO:0000313" key="2">
    <source>
        <dbReference type="EMBL" id="CAH0529179.1"/>
    </source>
</evidence>
<dbReference type="EMBL" id="CAKLCM010000003">
    <property type="protein sequence ID" value="CAH0529179.1"/>
    <property type="molecule type" value="Genomic_DNA"/>
</dbReference>
<protein>
    <recommendedName>
        <fullName evidence="4">DNA gyrase subunit B</fullName>
    </recommendedName>
</protein>
<reference evidence="2" key="1">
    <citation type="submission" date="2021-12" db="EMBL/GenBank/DDBJ databases">
        <authorList>
            <person name="Rodrigo-Torres L."/>
            <person name="Arahal R. D."/>
            <person name="Lucena T."/>
        </authorList>
    </citation>
    <scope>NUCLEOTIDE SEQUENCE</scope>
    <source>
        <strain evidence="2">CECT 8226</strain>
    </source>
</reference>
<feature type="transmembrane region" description="Helical" evidence="1">
    <location>
        <begin position="57"/>
        <end position="76"/>
    </location>
</feature>
<organism evidence="2 3">
    <name type="scientific">Vibrio hippocampi</name>
    <dbReference type="NCBI Taxonomy" id="654686"/>
    <lineage>
        <taxon>Bacteria</taxon>
        <taxon>Pseudomonadati</taxon>
        <taxon>Pseudomonadota</taxon>
        <taxon>Gammaproteobacteria</taxon>
        <taxon>Vibrionales</taxon>
        <taxon>Vibrionaceae</taxon>
        <taxon>Vibrio</taxon>
    </lineage>
</organism>
<name>A0ABM8ZMY9_9VIBR</name>
<sequence length="196" mass="22069">MRKLLTALSALVLAVYPFVIYLGIEQYGLNIIGGVLIGALLLRLIFARQSKVAQLKYFAGVSAIIGVSLVALDLLLKQYRLMLFYPVVVNACMLMVFAASLWQKQSIIERLARLQQPDLAPSGVRYTRKVTQVWCLFFIVNGAIAFYSCFQSLEVWTLYNGLIGYLGAGTLFVVEWLIRQVVQKKHQACDDKQKAR</sequence>
<feature type="transmembrane region" description="Helical" evidence="1">
    <location>
        <begin position="133"/>
        <end position="153"/>
    </location>
</feature>
<keyword evidence="1" id="KW-0812">Transmembrane</keyword>
<feature type="transmembrane region" description="Helical" evidence="1">
    <location>
        <begin position="159"/>
        <end position="178"/>
    </location>
</feature>
<feature type="transmembrane region" description="Helical" evidence="1">
    <location>
        <begin position="27"/>
        <end position="45"/>
    </location>
</feature>
<evidence type="ECO:0008006" key="4">
    <source>
        <dbReference type="Google" id="ProtNLM"/>
    </source>
</evidence>
<proteinExistence type="predicted"/>
<accession>A0ABM8ZMY9</accession>
<gene>
    <name evidence="2" type="ORF">VHP8226_03090</name>
</gene>
<comment type="caution">
    <text evidence="2">The sequence shown here is derived from an EMBL/GenBank/DDBJ whole genome shotgun (WGS) entry which is preliminary data.</text>
</comment>
<dbReference type="Proteomes" id="UP000838160">
    <property type="component" value="Unassembled WGS sequence"/>
</dbReference>
<keyword evidence="1" id="KW-1133">Transmembrane helix</keyword>
<keyword evidence="3" id="KW-1185">Reference proteome</keyword>
<dbReference type="RefSeq" id="WP_237485942.1">
    <property type="nucleotide sequence ID" value="NZ_CAKLCM010000003.1"/>
</dbReference>